<accession>A0A2Z6LUY0</accession>
<organism evidence="1 2">
    <name type="scientific">Trifolium subterraneum</name>
    <name type="common">Subterranean clover</name>
    <dbReference type="NCBI Taxonomy" id="3900"/>
    <lineage>
        <taxon>Eukaryota</taxon>
        <taxon>Viridiplantae</taxon>
        <taxon>Streptophyta</taxon>
        <taxon>Embryophyta</taxon>
        <taxon>Tracheophyta</taxon>
        <taxon>Spermatophyta</taxon>
        <taxon>Magnoliopsida</taxon>
        <taxon>eudicotyledons</taxon>
        <taxon>Gunneridae</taxon>
        <taxon>Pentapetalae</taxon>
        <taxon>rosids</taxon>
        <taxon>fabids</taxon>
        <taxon>Fabales</taxon>
        <taxon>Fabaceae</taxon>
        <taxon>Papilionoideae</taxon>
        <taxon>50 kb inversion clade</taxon>
        <taxon>NPAAA clade</taxon>
        <taxon>Hologalegina</taxon>
        <taxon>IRL clade</taxon>
        <taxon>Trifolieae</taxon>
        <taxon>Trifolium</taxon>
    </lineage>
</organism>
<dbReference type="AlphaFoldDB" id="A0A2Z6LUY0"/>
<protein>
    <submittedName>
        <fullName evidence="1">Uncharacterized protein</fullName>
    </submittedName>
</protein>
<keyword evidence="2" id="KW-1185">Reference proteome</keyword>
<dbReference type="Proteomes" id="UP000242715">
    <property type="component" value="Unassembled WGS sequence"/>
</dbReference>
<reference evidence="2" key="1">
    <citation type="journal article" date="2017" name="Front. Plant Sci.">
        <title>Climate Clever Clovers: New Paradigm to Reduce the Environmental Footprint of Ruminants by Breeding Low Methanogenic Forages Utilizing Haplotype Variation.</title>
        <authorList>
            <person name="Kaur P."/>
            <person name="Appels R."/>
            <person name="Bayer P.E."/>
            <person name="Keeble-Gagnere G."/>
            <person name="Wang J."/>
            <person name="Hirakawa H."/>
            <person name="Shirasawa K."/>
            <person name="Vercoe P."/>
            <person name="Stefanova K."/>
            <person name="Durmic Z."/>
            <person name="Nichols P."/>
            <person name="Revell C."/>
            <person name="Isobe S.N."/>
            <person name="Edwards D."/>
            <person name="Erskine W."/>
        </authorList>
    </citation>
    <scope>NUCLEOTIDE SEQUENCE [LARGE SCALE GENOMIC DNA]</scope>
    <source>
        <strain evidence="2">cv. Daliak</strain>
    </source>
</reference>
<gene>
    <name evidence="1" type="ORF">TSUD_172800</name>
</gene>
<evidence type="ECO:0000313" key="1">
    <source>
        <dbReference type="EMBL" id="GAU23251.1"/>
    </source>
</evidence>
<evidence type="ECO:0000313" key="2">
    <source>
        <dbReference type="Proteomes" id="UP000242715"/>
    </source>
</evidence>
<proteinExistence type="predicted"/>
<dbReference type="EMBL" id="DF973265">
    <property type="protein sequence ID" value="GAU23251.1"/>
    <property type="molecule type" value="Genomic_DNA"/>
</dbReference>
<sequence length="67" mass="7863">MQIEFAHEVYIMRGRIQLPTRARICSYYSVLLVMDFRIDHDYKKIEAFVGSNTYYVQTGLCIEVLGP</sequence>
<name>A0A2Z6LUY0_TRISU</name>